<dbReference type="Proteomes" id="UP000634136">
    <property type="component" value="Unassembled WGS sequence"/>
</dbReference>
<dbReference type="AlphaFoldDB" id="A0A834TD82"/>
<evidence type="ECO:0000313" key="1">
    <source>
        <dbReference type="EMBL" id="KAF7819234.1"/>
    </source>
</evidence>
<accession>A0A834TD82</accession>
<dbReference type="EMBL" id="JAAIUW010000008">
    <property type="protein sequence ID" value="KAF7819234.1"/>
    <property type="molecule type" value="Genomic_DNA"/>
</dbReference>
<gene>
    <name evidence="1" type="ORF">G2W53_024689</name>
</gene>
<dbReference type="OrthoDB" id="10519667at2759"/>
<reference evidence="1" key="1">
    <citation type="submission" date="2020-09" db="EMBL/GenBank/DDBJ databases">
        <title>Genome-Enabled Discovery of Anthraquinone Biosynthesis in Senna tora.</title>
        <authorList>
            <person name="Kang S.-H."/>
            <person name="Pandey R.P."/>
            <person name="Lee C.-M."/>
            <person name="Sim J.-S."/>
            <person name="Jeong J.-T."/>
            <person name="Choi B.-S."/>
            <person name="Jung M."/>
            <person name="Ginzburg D."/>
            <person name="Zhao K."/>
            <person name="Won S.Y."/>
            <person name="Oh T.-J."/>
            <person name="Yu Y."/>
            <person name="Kim N.-H."/>
            <person name="Lee O.R."/>
            <person name="Lee T.-H."/>
            <person name="Bashyal P."/>
            <person name="Kim T.-S."/>
            <person name="Lee W.-H."/>
            <person name="Kawkins C."/>
            <person name="Kim C.-K."/>
            <person name="Kim J.S."/>
            <person name="Ahn B.O."/>
            <person name="Rhee S.Y."/>
            <person name="Sohng J.K."/>
        </authorList>
    </citation>
    <scope>NUCLEOTIDE SEQUENCE</scope>
    <source>
        <tissue evidence="1">Leaf</tissue>
    </source>
</reference>
<organism evidence="1 2">
    <name type="scientific">Senna tora</name>
    <dbReference type="NCBI Taxonomy" id="362788"/>
    <lineage>
        <taxon>Eukaryota</taxon>
        <taxon>Viridiplantae</taxon>
        <taxon>Streptophyta</taxon>
        <taxon>Embryophyta</taxon>
        <taxon>Tracheophyta</taxon>
        <taxon>Spermatophyta</taxon>
        <taxon>Magnoliopsida</taxon>
        <taxon>eudicotyledons</taxon>
        <taxon>Gunneridae</taxon>
        <taxon>Pentapetalae</taxon>
        <taxon>rosids</taxon>
        <taxon>fabids</taxon>
        <taxon>Fabales</taxon>
        <taxon>Fabaceae</taxon>
        <taxon>Caesalpinioideae</taxon>
        <taxon>Cassia clade</taxon>
        <taxon>Senna</taxon>
    </lineage>
</organism>
<proteinExistence type="predicted"/>
<name>A0A834TD82_9FABA</name>
<comment type="caution">
    <text evidence="1">The sequence shown here is derived from an EMBL/GenBank/DDBJ whole genome shotgun (WGS) entry which is preliminary data.</text>
</comment>
<sequence>MVANLSSFADQHLNASHLDQGIGETLMKLGIVGSKSSDKTPCGCIHSQVSINGHAKPPANPTLCPPIRLTISCFLIPFLPKNSKASATEIPPPGKSTSLLLETKPSRRPVGTTYLGPPARPTASLVAMLIMSAHDTVEGHAASTACFASSITSNPLTLPF</sequence>
<keyword evidence="2" id="KW-1185">Reference proteome</keyword>
<protein>
    <submittedName>
        <fullName evidence="1">Uncharacterized protein</fullName>
    </submittedName>
</protein>
<evidence type="ECO:0000313" key="2">
    <source>
        <dbReference type="Proteomes" id="UP000634136"/>
    </source>
</evidence>